<evidence type="ECO:0000256" key="1">
    <source>
        <dbReference type="SAM" id="MobiDB-lite"/>
    </source>
</evidence>
<sequence length="561" mass="59551">MRISRRLLVASLLTAGIALTSINSASSSVRVDLTQSAQGLSIVENVNFKGSVPNIITVPKDLATQGKFFCLGIDDPKCVAATQFALQSHLPPCDQVILTNCVSSVYAVDTSGKKYEGTFQLRVPDSSPLDFPASPKNNIPQGRGQGGVWKIPGVTHQGGNENYYVTALLSGALQKSADTKVTTEQAYMGSLEAAIVPVNEKRGRYSPQYGQDATSKGADGSVNGGVGSGNASQEADKEACVIYGDGFCEMPQEFPADYRFGMSIKLQSALRGWFHGRIYRPEMSLTSSSDSEQIITIDALPVIVPSIYEQIATSNLSPELRAFLARDVPQGVGGAYLMPGSTGENAFELTKLWLPLIKDKATTSRTYWALRTLAWDGESDLNRCTQSASGLIGVVTTNALVYSGGPPTFNKTSESLDYKLLSPHYTSDSKTATGTYDLLMRSDIARCVYGFSNAPVQASIQVVSANGENQVATTRINEVGGWINLSAGGFSYSSPTIRVKLSQEKPAPAVVPAPITTAAPVIAPAPKSKVVTKSITCSKGKTKIVVKGAAPKCPVGFKKAS</sequence>
<protein>
    <submittedName>
        <fullName evidence="2">Unannotated protein</fullName>
    </submittedName>
</protein>
<dbReference type="EMBL" id="CAEZXB010000007">
    <property type="protein sequence ID" value="CAB4672859.1"/>
    <property type="molecule type" value="Genomic_DNA"/>
</dbReference>
<dbReference type="AlphaFoldDB" id="A0A6J6MHG0"/>
<name>A0A6J6MHG0_9ZZZZ</name>
<feature type="region of interest" description="Disordered" evidence="1">
    <location>
        <begin position="204"/>
        <end position="232"/>
    </location>
</feature>
<evidence type="ECO:0000313" key="2">
    <source>
        <dbReference type="EMBL" id="CAB4672859.1"/>
    </source>
</evidence>
<organism evidence="2">
    <name type="scientific">freshwater metagenome</name>
    <dbReference type="NCBI Taxonomy" id="449393"/>
    <lineage>
        <taxon>unclassified sequences</taxon>
        <taxon>metagenomes</taxon>
        <taxon>ecological metagenomes</taxon>
    </lineage>
</organism>
<reference evidence="2" key="1">
    <citation type="submission" date="2020-05" db="EMBL/GenBank/DDBJ databases">
        <authorList>
            <person name="Chiriac C."/>
            <person name="Salcher M."/>
            <person name="Ghai R."/>
            <person name="Kavagutti S V."/>
        </authorList>
    </citation>
    <scope>NUCLEOTIDE SEQUENCE</scope>
</reference>
<proteinExistence type="predicted"/>
<accession>A0A6J6MHG0</accession>
<gene>
    <name evidence="2" type="ORF">UFOPK2342_00557</name>
</gene>